<dbReference type="InterPro" id="IPR000305">
    <property type="entry name" value="GIY-YIG_endonuc"/>
</dbReference>
<proteinExistence type="predicted"/>
<gene>
    <name evidence="2" type="ORF">JEQ17_40990</name>
</gene>
<accession>A0A7T7L2B9</accession>
<dbReference type="Pfam" id="PF01541">
    <property type="entry name" value="GIY-YIG"/>
    <property type="match status" value="1"/>
</dbReference>
<evidence type="ECO:0000313" key="2">
    <source>
        <dbReference type="EMBL" id="QQM45155.1"/>
    </source>
</evidence>
<feature type="domain" description="GIY-YIG" evidence="1">
    <location>
        <begin position="26"/>
        <end position="102"/>
    </location>
</feature>
<dbReference type="Proteomes" id="UP000595636">
    <property type="component" value="Chromosome"/>
</dbReference>
<dbReference type="PROSITE" id="PS50164">
    <property type="entry name" value="GIY_YIG"/>
    <property type="match status" value="1"/>
</dbReference>
<protein>
    <submittedName>
        <fullName evidence="2">GIY-YIG nuclease family protein</fullName>
    </submittedName>
</protein>
<reference evidence="2 3" key="1">
    <citation type="submission" date="2020-12" db="EMBL/GenBank/DDBJ databases">
        <title>A novel species.</title>
        <authorList>
            <person name="Li K."/>
        </authorList>
    </citation>
    <scope>NUCLEOTIDE SEQUENCE [LARGE SCALE GENOMIC DNA]</scope>
    <source>
        <strain evidence="2 3">ZYC-3</strain>
    </source>
</reference>
<sequence length="200" mass="22956">MPQTPPRTPAPALRIPYIKFHEPDKVRTLLYRFFDDEGRLLYVGITNNPQNRWADHAHKARINENVWWHLVRVVHTEWCDTRGEAEAAEITAIRHERPLHNGSHNVRLGAGLRFRSMYLHPMAREIFGDKPFTLHELADRAEIPVGTARLYARRLVAKGAFQKIGSVKAGPRNRPRLRFVALDVPPDVASPVQSPLLDME</sequence>
<dbReference type="SUPFAM" id="SSF82771">
    <property type="entry name" value="GIY-YIG endonuclease"/>
    <property type="match status" value="1"/>
</dbReference>
<name>A0A7T7L2B9_9ACTN</name>
<dbReference type="EMBL" id="CP066831">
    <property type="protein sequence ID" value="QQM45155.1"/>
    <property type="molecule type" value="Genomic_DNA"/>
</dbReference>
<dbReference type="SMART" id="SM00465">
    <property type="entry name" value="GIYc"/>
    <property type="match status" value="1"/>
</dbReference>
<organism evidence="2 3">
    <name type="scientific">Streptomyces liliifuscus</name>
    <dbReference type="NCBI Taxonomy" id="2797636"/>
    <lineage>
        <taxon>Bacteria</taxon>
        <taxon>Bacillati</taxon>
        <taxon>Actinomycetota</taxon>
        <taxon>Actinomycetes</taxon>
        <taxon>Kitasatosporales</taxon>
        <taxon>Streptomycetaceae</taxon>
        <taxon>Streptomyces</taxon>
    </lineage>
</organism>
<evidence type="ECO:0000313" key="3">
    <source>
        <dbReference type="Proteomes" id="UP000595636"/>
    </source>
</evidence>
<dbReference type="Gene3D" id="3.40.1440.10">
    <property type="entry name" value="GIY-YIG endonuclease"/>
    <property type="match status" value="1"/>
</dbReference>
<dbReference type="AlphaFoldDB" id="A0A7T7L2B9"/>
<dbReference type="InterPro" id="IPR035901">
    <property type="entry name" value="GIY-YIG_endonuc_sf"/>
</dbReference>
<evidence type="ECO:0000259" key="1">
    <source>
        <dbReference type="PROSITE" id="PS50164"/>
    </source>
</evidence>
<dbReference type="KEGG" id="slf:JEQ17_40990"/>
<keyword evidence="3" id="KW-1185">Reference proteome</keyword>
<dbReference type="RefSeq" id="WP_200399964.1">
    <property type="nucleotide sequence ID" value="NZ_CP066831.1"/>
</dbReference>